<sequence length="692" mass="77499">MNDERQWVAWRTELREGKSTKVPYSPATGRRAKSDDPSTWATRAAAMRYAPKIKGGVGVMLGDLGEGFHLCGVDLDTCLDGDALAGWAEDVVSVFRTYAEISPSRKGVKLFFLVRASDRQAMGPKHRIAFTKGEHCEMALDLGGRYYAVTGEPLDDLVGVQRLRIVTLDDLRWLVHTAGPAFQGKPRDESDSGFLYRLARKIKLSGGTKADFIAAIEEDDRAAAHVAKKGERAIDRAWAHAPSPRDRFDDDVMADIDDLVGTPSADPITTRVNERFALARHAGRTLVVEFKRDNFHLGRVEDLHTLFANDRVPTPDGKRMEPASHHWLRDPRRREYSEIVFDPTRNAPRTALNLWTGWAVEPDPDASCDLILAHIRDVLANGDRTHARYIVGWLADLVQNPGRKPGVALVFKGGKGAGKDTLAVILRRIVGKRHVAHVTRSDALTQRFNAPFATALLVHVEDSFWSGAQDKKGTLQALITSETMPIEKKGVDTVEVDSFLRMFMTTNESWAVPATHDERRYAVFDVSDSRMEDKAYFNALYSEIEGDGPAGFLAHLLDVDLSDFNVRDVPQTEALRDQKLNTLRGVERWWFEFLHNGDVGEFEDWEETVTVERDDIRGRYESFVRENRHQGDAVNSTQFGIELHKMLPGLGESRPRVDGKPGPRLYVIPPLAECRKAFGDWLGAPVDWGEGE</sequence>
<dbReference type="RefSeq" id="WP_353647031.1">
    <property type="nucleotide sequence ID" value="NZ_CP159253.1"/>
</dbReference>
<evidence type="ECO:0000313" key="2">
    <source>
        <dbReference type="EMBL" id="XCG51108.1"/>
    </source>
</evidence>
<dbReference type="EMBL" id="CP159253">
    <property type="protein sequence ID" value="XCG51108.1"/>
    <property type="molecule type" value="Genomic_DNA"/>
</dbReference>
<gene>
    <name evidence="2" type="ORF">ABVK50_11805</name>
</gene>
<accession>A0AAU8CW40</accession>
<dbReference type="Gene3D" id="3.40.50.300">
    <property type="entry name" value="P-loop containing nucleotide triphosphate hydrolases"/>
    <property type="match status" value="1"/>
</dbReference>
<protein>
    <submittedName>
        <fullName evidence="2">DUF5906 domain-containing protein</fullName>
    </submittedName>
</protein>
<organism evidence="2">
    <name type="scientific">Mesorhizobium sp. WSM2240</name>
    <dbReference type="NCBI Taxonomy" id="3228851"/>
    <lineage>
        <taxon>Bacteria</taxon>
        <taxon>Pseudomonadati</taxon>
        <taxon>Pseudomonadota</taxon>
        <taxon>Alphaproteobacteria</taxon>
        <taxon>Hyphomicrobiales</taxon>
        <taxon>Phyllobacteriaceae</taxon>
        <taxon>Mesorhizobium</taxon>
    </lineage>
</organism>
<proteinExistence type="predicted"/>
<name>A0AAU8CW40_9HYPH</name>
<dbReference type="InterPro" id="IPR027417">
    <property type="entry name" value="P-loop_NTPase"/>
</dbReference>
<feature type="domain" description="NrS-1 polymerase-like helicase" evidence="1">
    <location>
        <begin position="412"/>
        <end position="520"/>
    </location>
</feature>
<dbReference type="InterPro" id="IPR045455">
    <property type="entry name" value="NrS-1_pol-like_helicase"/>
</dbReference>
<dbReference type="Pfam" id="PF19263">
    <property type="entry name" value="DUF5906"/>
    <property type="match status" value="1"/>
</dbReference>
<evidence type="ECO:0000259" key="1">
    <source>
        <dbReference type="Pfam" id="PF19263"/>
    </source>
</evidence>
<reference evidence="2" key="1">
    <citation type="submission" date="2024-06" db="EMBL/GenBank/DDBJ databases">
        <title>Mesorhizobium karijinii sp. nov., a symbiont of the iconic Swainsona formosa from arid Australia.</title>
        <authorList>
            <person name="Hill Y.J."/>
            <person name="Watkin E.L.J."/>
            <person name="O'Hara G.W."/>
            <person name="Terpolilli J."/>
            <person name="Tye M.L."/>
            <person name="Kohlmeier M.G."/>
        </authorList>
    </citation>
    <scope>NUCLEOTIDE SEQUENCE</scope>
    <source>
        <strain evidence="2">WSM2240</strain>
    </source>
</reference>
<dbReference type="AlphaFoldDB" id="A0AAU8CW40"/>